<sequence>MGLDAFVRCNCIPRDVVVPEPFRPYAHWDDYDDKLAIDCLAPAVDHAMVQAFVEWLATKCPHEDRDLATAGWSWGGVGAFRAALQHVGTDRFPTLATEIPDTNGGRTDAAAARRIQEEIRAFEQVKIICDRYLLVDSDTQEEIWESSGSAGRVILVTPSANAGVDQNGYFVTRDGQVVFQSRRFVHIPYPAWRIDKRGHALVRDIGTGVTYRNSPIIQSHPKPWPNGRLQDTKGRFNQRTPRYVHLERRPQSAAEFTYFTDDLKRLCSAAIETGNPIQWC</sequence>
<dbReference type="InterPro" id="IPR029058">
    <property type="entry name" value="AB_hydrolase_fold"/>
</dbReference>
<organism evidence="1 2">
    <name type="scientific">Tahibacter amnicola</name>
    <dbReference type="NCBI Taxonomy" id="2976241"/>
    <lineage>
        <taxon>Bacteria</taxon>
        <taxon>Pseudomonadati</taxon>
        <taxon>Pseudomonadota</taxon>
        <taxon>Gammaproteobacteria</taxon>
        <taxon>Lysobacterales</taxon>
        <taxon>Rhodanobacteraceae</taxon>
        <taxon>Tahibacter</taxon>
    </lineage>
</organism>
<proteinExistence type="predicted"/>
<accession>A0ABY6BA83</accession>
<dbReference type="EMBL" id="CP104694">
    <property type="protein sequence ID" value="UXI66765.1"/>
    <property type="molecule type" value="Genomic_DNA"/>
</dbReference>
<gene>
    <name evidence="1" type="ORF">N4264_18700</name>
</gene>
<keyword evidence="2" id="KW-1185">Reference proteome</keyword>
<reference evidence="1" key="1">
    <citation type="submission" date="2022-09" db="EMBL/GenBank/DDBJ databases">
        <title>Tahibacter sp. nov., isolated from a fresh water.</title>
        <authorList>
            <person name="Baek J.H."/>
            <person name="Lee J.K."/>
            <person name="Kim J.M."/>
            <person name="Jeon C.O."/>
        </authorList>
    </citation>
    <scope>NUCLEOTIDE SEQUENCE</scope>
    <source>
        <strain evidence="1">W38</strain>
    </source>
</reference>
<dbReference type="Proteomes" id="UP001064632">
    <property type="component" value="Chromosome"/>
</dbReference>
<dbReference type="RefSeq" id="WP_261693745.1">
    <property type="nucleotide sequence ID" value="NZ_CP104694.1"/>
</dbReference>
<evidence type="ECO:0000313" key="2">
    <source>
        <dbReference type="Proteomes" id="UP001064632"/>
    </source>
</evidence>
<protein>
    <submittedName>
        <fullName evidence="1">Uncharacterized protein</fullName>
    </submittedName>
</protein>
<evidence type="ECO:0000313" key="1">
    <source>
        <dbReference type="EMBL" id="UXI66765.1"/>
    </source>
</evidence>
<dbReference type="SUPFAM" id="SSF53474">
    <property type="entry name" value="alpha/beta-Hydrolases"/>
    <property type="match status" value="1"/>
</dbReference>
<name>A0ABY6BA83_9GAMM</name>